<evidence type="ECO:0000256" key="6">
    <source>
        <dbReference type="PIRSR" id="PIRSR031051-2"/>
    </source>
</evidence>
<feature type="active site" description="Nucleophile" evidence="5">
    <location>
        <position position="8"/>
    </location>
</feature>
<keyword evidence="9" id="KW-1185">Reference proteome</keyword>
<feature type="active site" description="Proton donor" evidence="5">
    <location>
        <position position="10"/>
    </location>
</feature>
<evidence type="ECO:0000313" key="8">
    <source>
        <dbReference type="EMBL" id="KAK9154800.1"/>
    </source>
</evidence>
<feature type="binding site" evidence="7">
    <location>
        <position position="145"/>
    </location>
    <ligand>
        <name>Mg(2+)</name>
        <dbReference type="ChEBI" id="CHEBI:18420"/>
    </ligand>
</feature>
<comment type="caution">
    <text evidence="8">The sequence shown here is derived from an EMBL/GenBank/DDBJ whole genome shotgun (WGS) entry which is preliminary data.</text>
</comment>
<dbReference type="NCBIfam" id="TIGR01488">
    <property type="entry name" value="HAD-SF-IB"/>
    <property type="match status" value="1"/>
</dbReference>
<feature type="binding site" evidence="6">
    <location>
        <position position="19"/>
    </location>
    <ligand>
        <name>substrate</name>
    </ligand>
</feature>
<dbReference type="AlphaFoldDB" id="A0AAP0KP79"/>
<dbReference type="SUPFAM" id="SSF56784">
    <property type="entry name" value="HAD-like"/>
    <property type="match status" value="1"/>
</dbReference>
<feature type="binding site" evidence="7">
    <location>
        <position position="10"/>
    </location>
    <ligand>
        <name>Mg(2+)</name>
        <dbReference type="ChEBI" id="CHEBI:18420"/>
    </ligand>
</feature>
<reference evidence="8 9" key="1">
    <citation type="submission" date="2024-01" db="EMBL/GenBank/DDBJ databases">
        <title>Genome assemblies of Stephania.</title>
        <authorList>
            <person name="Yang L."/>
        </authorList>
    </citation>
    <scope>NUCLEOTIDE SEQUENCE [LARGE SCALE GENOMIC DNA]</scope>
    <source>
        <strain evidence="8">QJT</strain>
        <tissue evidence="8">Leaf</tissue>
    </source>
</reference>
<feature type="binding site" evidence="6">
    <location>
        <position position="94"/>
    </location>
    <ligand>
        <name>substrate</name>
    </ligand>
</feature>
<dbReference type="Gene3D" id="3.40.50.1000">
    <property type="entry name" value="HAD superfamily/HAD-like"/>
    <property type="match status" value="1"/>
</dbReference>
<evidence type="ECO:0000256" key="4">
    <source>
        <dbReference type="ARBA" id="ARBA00022842"/>
    </source>
</evidence>
<comment type="cofactor">
    <cofactor evidence="1 7">
        <name>Mg(2+)</name>
        <dbReference type="ChEBI" id="CHEBI:18420"/>
    </cofactor>
</comment>
<dbReference type="PANTHER" id="PTHR20889:SF12">
    <property type="entry name" value="LP01149P"/>
    <property type="match status" value="1"/>
</dbReference>
<organism evidence="8 9">
    <name type="scientific">Stephania japonica</name>
    <dbReference type="NCBI Taxonomy" id="461633"/>
    <lineage>
        <taxon>Eukaryota</taxon>
        <taxon>Viridiplantae</taxon>
        <taxon>Streptophyta</taxon>
        <taxon>Embryophyta</taxon>
        <taxon>Tracheophyta</taxon>
        <taxon>Spermatophyta</taxon>
        <taxon>Magnoliopsida</taxon>
        <taxon>Ranunculales</taxon>
        <taxon>Menispermaceae</taxon>
        <taxon>Menispermoideae</taxon>
        <taxon>Cissampelideae</taxon>
        <taxon>Stephania</taxon>
    </lineage>
</organism>
<keyword evidence="3" id="KW-0378">Hydrolase</keyword>
<keyword evidence="2 7" id="KW-0479">Metal-binding</keyword>
<evidence type="ECO:0000256" key="3">
    <source>
        <dbReference type="ARBA" id="ARBA00022801"/>
    </source>
</evidence>
<dbReference type="InterPro" id="IPR036412">
    <property type="entry name" value="HAD-like_sf"/>
</dbReference>
<name>A0AAP0KP79_9MAGN</name>
<dbReference type="NCBIfam" id="TIGR01489">
    <property type="entry name" value="DKMTPPase-SF"/>
    <property type="match status" value="1"/>
</dbReference>
<feature type="binding site" evidence="7">
    <location>
        <position position="8"/>
    </location>
    <ligand>
        <name>Mg(2+)</name>
        <dbReference type="ChEBI" id="CHEBI:18420"/>
    </ligand>
</feature>
<dbReference type="InterPro" id="IPR016965">
    <property type="entry name" value="Pase_PHOSPHO-typ"/>
</dbReference>
<evidence type="ECO:0000256" key="1">
    <source>
        <dbReference type="ARBA" id="ARBA00001946"/>
    </source>
</evidence>
<dbReference type="InterPro" id="IPR023214">
    <property type="entry name" value="HAD_sf"/>
</dbReference>
<accession>A0AAP0KP79</accession>
<dbReference type="Pfam" id="PF06888">
    <property type="entry name" value="Put_Phosphatase"/>
    <property type="match status" value="2"/>
</dbReference>
<dbReference type="GO" id="GO:0016791">
    <property type="term" value="F:phosphatase activity"/>
    <property type="evidence" value="ECO:0007669"/>
    <property type="project" value="InterPro"/>
</dbReference>
<protein>
    <submittedName>
        <fullName evidence="8">Uncharacterized protein</fullName>
    </submittedName>
</protein>
<keyword evidence="4 7" id="KW-0460">Magnesium</keyword>
<dbReference type="GO" id="GO:0046872">
    <property type="term" value="F:metal ion binding"/>
    <property type="evidence" value="ECO:0007669"/>
    <property type="project" value="UniProtKB-KW"/>
</dbReference>
<dbReference type="InterPro" id="IPR006384">
    <property type="entry name" value="HAD_hydro_PyrdxlP_Pase-like"/>
</dbReference>
<dbReference type="Proteomes" id="UP001417504">
    <property type="component" value="Unassembled WGS sequence"/>
</dbReference>
<evidence type="ECO:0000256" key="7">
    <source>
        <dbReference type="PIRSR" id="PIRSR031051-3"/>
    </source>
</evidence>
<evidence type="ECO:0000256" key="5">
    <source>
        <dbReference type="PIRSR" id="PIRSR031051-1"/>
    </source>
</evidence>
<dbReference type="PANTHER" id="PTHR20889">
    <property type="entry name" value="PHOSPHATASE, ORPHAN 1, 2"/>
    <property type="match status" value="1"/>
</dbReference>
<evidence type="ECO:0000256" key="2">
    <source>
        <dbReference type="ARBA" id="ARBA00022723"/>
    </source>
</evidence>
<dbReference type="PIRSF" id="PIRSF031051">
    <property type="entry name" value="PyrdxlP_Pase_PHOSPHO2"/>
    <property type="match status" value="1"/>
</dbReference>
<dbReference type="EMBL" id="JBBNAE010000001">
    <property type="protein sequence ID" value="KAK9154800.1"/>
    <property type="molecule type" value="Genomic_DNA"/>
</dbReference>
<gene>
    <name evidence="8" type="ORF">Sjap_002280</name>
</gene>
<proteinExistence type="predicted"/>
<sequence>MAVMIVFDFDKTILDCDSDNWVVDGFGFTKLFEELTTTMPWNLAMDIVMGKMHSQGITIEDIAHCLIKAPLIPHVASAIKTAHSLGCELRIVSDANTFFIETILKYHGLLDCFSEINTNPSIGRIIERIKANAEEGNKRIIYLGDGKGDYCPMLRFKKENFVMPRKDYPVWELICCDPSKIKAKISEWSVGEELERTLLNLIRLINFFEDHKVEFNNADAVLSTALDCKFQLVALSPLEAFALPVPL</sequence>
<evidence type="ECO:0000313" key="9">
    <source>
        <dbReference type="Proteomes" id="UP001417504"/>
    </source>
</evidence>